<evidence type="ECO:0000256" key="15">
    <source>
        <dbReference type="ARBA" id="ARBA00040883"/>
    </source>
</evidence>
<organism evidence="17 18">
    <name type="scientific">Arsenicibacter rosenii</name>
    <dbReference type="NCBI Taxonomy" id="1750698"/>
    <lineage>
        <taxon>Bacteria</taxon>
        <taxon>Pseudomonadati</taxon>
        <taxon>Bacteroidota</taxon>
        <taxon>Cytophagia</taxon>
        <taxon>Cytophagales</taxon>
        <taxon>Spirosomataceae</taxon>
        <taxon>Arsenicibacter</taxon>
    </lineage>
</organism>
<dbReference type="Gene3D" id="3.30.420.40">
    <property type="match status" value="2"/>
</dbReference>
<evidence type="ECO:0000313" key="17">
    <source>
        <dbReference type="EMBL" id="OIN57422.1"/>
    </source>
</evidence>
<evidence type="ECO:0000256" key="12">
    <source>
        <dbReference type="ARBA" id="ARBA00022958"/>
    </source>
</evidence>
<keyword evidence="8 16" id="KW-0808">Transferase</keyword>
<sequence length="251" mass="27272">MNLIVDWGNTRIKAAWFEGETLVAVERFESIDALRETIDEKRPDRMIVSSTSRAGQTLEEDIPALAAMDWVVLDAALPVPVIKNYETPRTLGADRIAAAVGAMTVFPGQDCLVLDLGTCITADIVDRSGTFQGGIISPGLNMRLLAMHQQTARLPLIPADELTGSGWPPLTGKNTRQAMGSGALNGMLFELDGIIAEHRKKYPDLTVVLCGGDASLFESHLKPPIFAVPELVLRGLNRILEYNVKKLPAIQ</sequence>
<feature type="binding site" evidence="16">
    <location>
        <begin position="6"/>
        <end position="13"/>
    </location>
    <ligand>
        <name>ATP</name>
        <dbReference type="ChEBI" id="CHEBI:30616"/>
    </ligand>
</feature>
<keyword evidence="9 16" id="KW-0547">Nucleotide-binding</keyword>
<dbReference type="UniPathway" id="UPA00241">
    <property type="reaction ID" value="UER00352"/>
</dbReference>
<feature type="binding site" evidence="16">
    <location>
        <position position="115"/>
    </location>
    <ligand>
        <name>K(+)</name>
        <dbReference type="ChEBI" id="CHEBI:29103"/>
    </ligand>
</feature>
<accession>A0A1S2VFD4</accession>
<comment type="subunit">
    <text evidence="5 16">Homodimer.</text>
</comment>
<comment type="cofactor">
    <cofactor evidence="2">
        <name>K(+)</name>
        <dbReference type="ChEBI" id="CHEBI:29103"/>
    </cofactor>
</comment>
<feature type="active site" description="Proton acceptor" evidence="16">
    <location>
        <position position="94"/>
    </location>
</feature>
<dbReference type="GO" id="GO:0005737">
    <property type="term" value="C:cytoplasm"/>
    <property type="evidence" value="ECO:0007669"/>
    <property type="project" value="UniProtKB-SubCell"/>
</dbReference>
<evidence type="ECO:0000256" key="3">
    <source>
        <dbReference type="ARBA" id="ARBA00004496"/>
    </source>
</evidence>
<evidence type="ECO:0000256" key="9">
    <source>
        <dbReference type="ARBA" id="ARBA00022741"/>
    </source>
</evidence>
<dbReference type="HAMAP" id="MF_01274">
    <property type="entry name" value="Pantothen_kinase_3"/>
    <property type="match status" value="1"/>
</dbReference>
<feature type="binding site" evidence="16">
    <location>
        <begin position="92"/>
        <end position="95"/>
    </location>
    <ligand>
        <name>substrate</name>
    </ligand>
</feature>
<evidence type="ECO:0000256" key="2">
    <source>
        <dbReference type="ARBA" id="ARBA00001958"/>
    </source>
</evidence>
<dbReference type="EMBL" id="MORL01000012">
    <property type="protein sequence ID" value="OIN57422.1"/>
    <property type="molecule type" value="Genomic_DNA"/>
</dbReference>
<dbReference type="GO" id="GO:0004594">
    <property type="term" value="F:pantothenate kinase activity"/>
    <property type="evidence" value="ECO:0007669"/>
    <property type="project" value="UniProtKB-UniRule"/>
</dbReference>
<protein>
    <recommendedName>
        <fullName evidence="15 16">Type III pantothenate kinase</fullName>
        <ecNumber evidence="6 16">2.7.1.33</ecNumber>
    </recommendedName>
    <alternativeName>
        <fullName evidence="16">PanK-III</fullName>
    </alternativeName>
    <alternativeName>
        <fullName evidence="16">Pantothenic acid kinase</fullName>
    </alternativeName>
</protein>
<dbReference type="GO" id="GO:0005524">
    <property type="term" value="F:ATP binding"/>
    <property type="evidence" value="ECO:0007669"/>
    <property type="project" value="UniProtKB-UniRule"/>
</dbReference>
<evidence type="ECO:0000256" key="10">
    <source>
        <dbReference type="ARBA" id="ARBA00022777"/>
    </source>
</evidence>
<keyword evidence="18" id="KW-1185">Reference proteome</keyword>
<comment type="cofactor">
    <cofactor evidence="16">
        <name>NH4(+)</name>
        <dbReference type="ChEBI" id="CHEBI:28938"/>
    </cofactor>
    <cofactor evidence="16">
        <name>K(+)</name>
        <dbReference type="ChEBI" id="CHEBI:29103"/>
    </cofactor>
    <text evidence="16">A monovalent cation. Ammonium or potassium.</text>
</comment>
<evidence type="ECO:0000256" key="4">
    <source>
        <dbReference type="ARBA" id="ARBA00005225"/>
    </source>
</evidence>
<keyword evidence="13 16" id="KW-0173">Coenzyme A biosynthesis</keyword>
<dbReference type="InterPro" id="IPR004619">
    <property type="entry name" value="Type_III_PanK"/>
</dbReference>
<dbReference type="PANTHER" id="PTHR34265:SF1">
    <property type="entry name" value="TYPE III PANTOTHENATE KINASE"/>
    <property type="match status" value="1"/>
</dbReference>
<dbReference type="NCBIfam" id="TIGR00671">
    <property type="entry name" value="baf"/>
    <property type="match status" value="1"/>
</dbReference>
<keyword evidence="7 16" id="KW-0963">Cytoplasm</keyword>
<comment type="subcellular location">
    <subcellularLocation>
        <location evidence="3 16">Cytoplasm</location>
    </subcellularLocation>
</comment>
<dbReference type="OrthoDB" id="9804707at2"/>
<dbReference type="SUPFAM" id="SSF53067">
    <property type="entry name" value="Actin-like ATPase domain"/>
    <property type="match status" value="2"/>
</dbReference>
<proteinExistence type="inferred from homology"/>
<dbReference type="Pfam" id="PF03309">
    <property type="entry name" value="Pan_kinase"/>
    <property type="match status" value="1"/>
</dbReference>
<evidence type="ECO:0000256" key="6">
    <source>
        <dbReference type="ARBA" id="ARBA00012102"/>
    </source>
</evidence>
<evidence type="ECO:0000256" key="11">
    <source>
        <dbReference type="ARBA" id="ARBA00022840"/>
    </source>
</evidence>
<dbReference type="PANTHER" id="PTHR34265">
    <property type="entry name" value="TYPE III PANTOTHENATE KINASE"/>
    <property type="match status" value="1"/>
</dbReference>
<comment type="catalytic activity">
    <reaction evidence="1 16">
        <text>(R)-pantothenate + ATP = (R)-4'-phosphopantothenate + ADP + H(+)</text>
        <dbReference type="Rhea" id="RHEA:16373"/>
        <dbReference type="ChEBI" id="CHEBI:10986"/>
        <dbReference type="ChEBI" id="CHEBI:15378"/>
        <dbReference type="ChEBI" id="CHEBI:29032"/>
        <dbReference type="ChEBI" id="CHEBI:30616"/>
        <dbReference type="ChEBI" id="CHEBI:456216"/>
        <dbReference type="EC" id="2.7.1.33"/>
    </reaction>
</comment>
<name>A0A1S2VFD4_9BACT</name>
<dbReference type="CDD" id="cd24015">
    <property type="entry name" value="ASKHA_NBD_PanK-III"/>
    <property type="match status" value="1"/>
</dbReference>
<keyword evidence="12 16" id="KW-0630">Potassium</keyword>
<feature type="binding site" evidence="16">
    <location>
        <position position="118"/>
    </location>
    <ligand>
        <name>ATP</name>
        <dbReference type="ChEBI" id="CHEBI:30616"/>
    </ligand>
</feature>
<dbReference type="Proteomes" id="UP000181790">
    <property type="component" value="Unassembled WGS sequence"/>
</dbReference>
<dbReference type="AlphaFoldDB" id="A0A1S2VFD4"/>
<gene>
    <name evidence="16" type="primary">coaX</name>
    <name evidence="17" type="ORF">BLX24_19515</name>
</gene>
<evidence type="ECO:0000256" key="7">
    <source>
        <dbReference type="ARBA" id="ARBA00022490"/>
    </source>
</evidence>
<evidence type="ECO:0000256" key="13">
    <source>
        <dbReference type="ARBA" id="ARBA00022993"/>
    </source>
</evidence>
<evidence type="ECO:0000256" key="1">
    <source>
        <dbReference type="ARBA" id="ARBA00001206"/>
    </source>
</evidence>
<comment type="similarity">
    <text evidence="14 16">Belongs to the type III pantothenate kinase family.</text>
</comment>
<dbReference type="GO" id="GO:0015937">
    <property type="term" value="P:coenzyme A biosynthetic process"/>
    <property type="evidence" value="ECO:0007669"/>
    <property type="project" value="UniProtKB-UniRule"/>
</dbReference>
<keyword evidence="11 16" id="KW-0067">ATP-binding</keyword>
<evidence type="ECO:0000313" key="18">
    <source>
        <dbReference type="Proteomes" id="UP000181790"/>
    </source>
</evidence>
<comment type="caution">
    <text evidence="17">The sequence shown here is derived from an EMBL/GenBank/DDBJ whole genome shotgun (WGS) entry which is preliminary data.</text>
</comment>
<reference evidence="17 18" key="1">
    <citation type="submission" date="2016-10" db="EMBL/GenBank/DDBJ databases">
        <title>Arsenicibacter rosenii gen. nov., sp. nov., an efficient arsenic-methylating bacterium isolated from an arsenic-contaminated paddy soil.</title>
        <authorList>
            <person name="Huang K."/>
        </authorList>
    </citation>
    <scope>NUCLEOTIDE SEQUENCE [LARGE SCALE GENOMIC DNA]</scope>
    <source>
        <strain evidence="17 18">SM-1</strain>
    </source>
</reference>
<evidence type="ECO:0000256" key="16">
    <source>
        <dbReference type="HAMAP-Rule" id="MF_01274"/>
    </source>
</evidence>
<feature type="binding site" evidence="16">
    <location>
        <position position="85"/>
    </location>
    <ligand>
        <name>substrate</name>
    </ligand>
</feature>
<dbReference type="GO" id="GO:0046872">
    <property type="term" value="F:metal ion binding"/>
    <property type="evidence" value="ECO:0007669"/>
    <property type="project" value="UniProtKB-KW"/>
</dbReference>
<dbReference type="RefSeq" id="WP_071504881.1">
    <property type="nucleotide sequence ID" value="NZ_MORL01000012.1"/>
</dbReference>
<keyword evidence="16" id="KW-0479">Metal-binding</keyword>
<comment type="pathway">
    <text evidence="4 16">Cofactor biosynthesis; coenzyme A biosynthesis; CoA from (R)-pantothenate: step 1/5.</text>
</comment>
<evidence type="ECO:0000256" key="8">
    <source>
        <dbReference type="ARBA" id="ARBA00022679"/>
    </source>
</evidence>
<keyword evidence="10 16" id="KW-0418">Kinase</keyword>
<evidence type="ECO:0000256" key="5">
    <source>
        <dbReference type="ARBA" id="ARBA00011738"/>
    </source>
</evidence>
<feature type="binding site" evidence="16">
    <location>
        <position position="175"/>
    </location>
    <ligand>
        <name>substrate</name>
    </ligand>
</feature>
<dbReference type="InterPro" id="IPR043129">
    <property type="entry name" value="ATPase_NBD"/>
</dbReference>
<dbReference type="EC" id="2.7.1.33" evidence="6 16"/>
<evidence type="ECO:0000256" key="14">
    <source>
        <dbReference type="ARBA" id="ARBA00038036"/>
    </source>
</evidence>
<comment type="function">
    <text evidence="16">Catalyzes the phosphorylation of pantothenate (Pan), the first step in CoA biosynthesis.</text>
</comment>